<dbReference type="AlphaFoldDB" id="A0A7J7K6J8"/>
<dbReference type="Proteomes" id="UP000593567">
    <property type="component" value="Unassembled WGS sequence"/>
</dbReference>
<evidence type="ECO:0000313" key="1">
    <source>
        <dbReference type="EMBL" id="KAF6034242.1"/>
    </source>
</evidence>
<accession>A0A7J7K6J8</accession>
<organism evidence="1 2">
    <name type="scientific">Bugula neritina</name>
    <name type="common">Brown bryozoan</name>
    <name type="synonym">Sertularia neritina</name>
    <dbReference type="NCBI Taxonomy" id="10212"/>
    <lineage>
        <taxon>Eukaryota</taxon>
        <taxon>Metazoa</taxon>
        <taxon>Spiralia</taxon>
        <taxon>Lophotrochozoa</taxon>
        <taxon>Bryozoa</taxon>
        <taxon>Gymnolaemata</taxon>
        <taxon>Cheilostomatida</taxon>
        <taxon>Flustrina</taxon>
        <taxon>Buguloidea</taxon>
        <taxon>Bugulidae</taxon>
        <taxon>Bugula</taxon>
    </lineage>
</organism>
<dbReference type="EMBL" id="VXIV02001121">
    <property type="protein sequence ID" value="KAF6034242.1"/>
    <property type="molecule type" value="Genomic_DNA"/>
</dbReference>
<protein>
    <submittedName>
        <fullName evidence="1">Uncharacterized protein</fullName>
    </submittedName>
</protein>
<keyword evidence="2" id="KW-1185">Reference proteome</keyword>
<comment type="caution">
    <text evidence="1">The sequence shown here is derived from an EMBL/GenBank/DDBJ whole genome shotgun (WGS) entry which is preliminary data.</text>
</comment>
<reference evidence="1" key="1">
    <citation type="submission" date="2020-06" db="EMBL/GenBank/DDBJ databases">
        <title>Draft genome of Bugula neritina, a colonial animal packing powerful symbionts and potential medicines.</title>
        <authorList>
            <person name="Rayko M."/>
        </authorList>
    </citation>
    <scope>NUCLEOTIDE SEQUENCE [LARGE SCALE GENOMIC DNA]</scope>
    <source>
        <strain evidence="1">Kwan_BN1</strain>
    </source>
</reference>
<dbReference type="OrthoDB" id="6226086at2759"/>
<evidence type="ECO:0000313" key="2">
    <source>
        <dbReference type="Proteomes" id="UP000593567"/>
    </source>
</evidence>
<name>A0A7J7K6J8_BUGNE</name>
<gene>
    <name evidence="1" type="ORF">EB796_007445</name>
</gene>
<sequence>MNGANSGANALGLCRLVKLSQMGQKSQQEEPTQASSLIGRLKAFIFSLKLPESIRDNKRSLFIFSEDNLVRKYAKIIIEWGYPLHTTRC</sequence>
<proteinExistence type="predicted"/>